<comment type="caution">
    <text evidence="2">The sequence shown here is derived from an EMBL/GenBank/DDBJ whole genome shotgun (WGS) entry which is preliminary data.</text>
</comment>
<proteinExistence type="predicted"/>
<dbReference type="Proteomes" id="UP000562352">
    <property type="component" value="Unassembled WGS sequence"/>
</dbReference>
<dbReference type="RefSeq" id="WP_184942727.1">
    <property type="nucleotide sequence ID" value="NZ_BAAAWZ010000001.1"/>
</dbReference>
<keyword evidence="1" id="KW-0732">Signal</keyword>
<gene>
    <name evidence="2" type="ORF">FHS22_003411</name>
</gene>
<evidence type="ECO:0000313" key="2">
    <source>
        <dbReference type="EMBL" id="MBB5964128.1"/>
    </source>
</evidence>
<keyword evidence="3" id="KW-1185">Reference proteome</keyword>
<name>A0A841D701_PLAVE</name>
<reference evidence="2 3" key="1">
    <citation type="submission" date="2020-08" db="EMBL/GenBank/DDBJ databases">
        <title>Genomic Encyclopedia of Type Strains, Phase III (KMG-III): the genomes of soil and plant-associated and newly described type strains.</title>
        <authorList>
            <person name="Whitman W."/>
        </authorList>
    </citation>
    <scope>NUCLEOTIDE SEQUENCE [LARGE SCALE GENOMIC DNA]</scope>
    <source>
        <strain evidence="2 3">CECT 3303</strain>
    </source>
</reference>
<sequence>MSSFVRRVAVAALAAALGGGLLSGSPSAADSAAVVTSADSAAVVTSGSYGSGVSASVTFDEYVRRGGHVTYKVRVANRNYGGVAAALVAGDFPAGTRRVRVIGKPRGVSCEVRARKLDCEIDSLGEGDRVSLTVRAWLSPARRGKYVAKFGLNYAEGPGGHVWTRDRVRFAKFTTRIV</sequence>
<accession>A0A841D701</accession>
<feature type="chain" id="PRO_5032604254" description="DUF11 domain-containing protein" evidence="1">
    <location>
        <begin position="29"/>
        <end position="178"/>
    </location>
</feature>
<evidence type="ECO:0000256" key="1">
    <source>
        <dbReference type="SAM" id="SignalP"/>
    </source>
</evidence>
<dbReference type="EMBL" id="JACHJJ010000010">
    <property type="protein sequence ID" value="MBB5964128.1"/>
    <property type="molecule type" value="Genomic_DNA"/>
</dbReference>
<feature type="signal peptide" evidence="1">
    <location>
        <begin position="1"/>
        <end position="28"/>
    </location>
</feature>
<organism evidence="2 3">
    <name type="scientific">Planomonospora venezuelensis</name>
    <dbReference type="NCBI Taxonomy" id="1999"/>
    <lineage>
        <taxon>Bacteria</taxon>
        <taxon>Bacillati</taxon>
        <taxon>Actinomycetota</taxon>
        <taxon>Actinomycetes</taxon>
        <taxon>Streptosporangiales</taxon>
        <taxon>Streptosporangiaceae</taxon>
        <taxon>Planomonospora</taxon>
    </lineage>
</organism>
<evidence type="ECO:0008006" key="4">
    <source>
        <dbReference type="Google" id="ProtNLM"/>
    </source>
</evidence>
<protein>
    <recommendedName>
        <fullName evidence="4">DUF11 domain-containing protein</fullName>
    </recommendedName>
</protein>
<dbReference type="AlphaFoldDB" id="A0A841D701"/>
<evidence type="ECO:0000313" key="3">
    <source>
        <dbReference type="Proteomes" id="UP000562352"/>
    </source>
</evidence>